<dbReference type="GO" id="GO:0004525">
    <property type="term" value="F:ribonuclease III activity"/>
    <property type="evidence" value="ECO:0007669"/>
    <property type="project" value="UniProtKB-UniRule"/>
</dbReference>
<dbReference type="EMBL" id="MGDL01000008">
    <property type="protein sequence ID" value="OGL57646.1"/>
    <property type="molecule type" value="Genomic_DNA"/>
</dbReference>
<keyword evidence="6 9" id="KW-0255">Endonuclease</keyword>
<evidence type="ECO:0000256" key="1">
    <source>
        <dbReference type="ARBA" id="ARBA00000109"/>
    </source>
</evidence>
<evidence type="ECO:0000256" key="2">
    <source>
        <dbReference type="ARBA" id="ARBA00010183"/>
    </source>
</evidence>
<comment type="similarity">
    <text evidence="2">Belongs to the ribonuclease III family.</text>
</comment>
<reference evidence="12 13" key="1">
    <citation type="journal article" date="2016" name="Nat. Commun.">
        <title>Thousands of microbial genomes shed light on interconnected biogeochemical processes in an aquifer system.</title>
        <authorList>
            <person name="Anantharaman K."/>
            <person name="Brown C.T."/>
            <person name="Hug L.A."/>
            <person name="Sharon I."/>
            <person name="Castelle C.J."/>
            <person name="Probst A.J."/>
            <person name="Thomas B.C."/>
            <person name="Singh A."/>
            <person name="Wilkins M.J."/>
            <person name="Karaoz U."/>
            <person name="Brodie E.L."/>
            <person name="Williams K.H."/>
            <person name="Hubbard S.S."/>
            <person name="Banfield J.F."/>
        </authorList>
    </citation>
    <scope>NUCLEOTIDE SEQUENCE [LARGE SCALE GENOMIC DNA]</scope>
</reference>
<organism evidence="12 13">
    <name type="scientific">Candidatus Shapirobacteria bacterium RIFOXYB1_FULL_38_38</name>
    <dbReference type="NCBI Taxonomy" id="1802151"/>
    <lineage>
        <taxon>Bacteria</taxon>
        <taxon>Candidatus Shapironibacteriota</taxon>
    </lineage>
</organism>
<evidence type="ECO:0000256" key="8">
    <source>
        <dbReference type="ARBA" id="ARBA00022884"/>
    </source>
</evidence>
<dbReference type="GO" id="GO:0003725">
    <property type="term" value="F:double-stranded RNA binding"/>
    <property type="evidence" value="ECO:0007669"/>
    <property type="project" value="TreeGrafter"/>
</dbReference>
<dbReference type="GO" id="GO:0006364">
    <property type="term" value="P:rRNA processing"/>
    <property type="evidence" value="ECO:0007669"/>
    <property type="project" value="UniProtKB-UniRule"/>
</dbReference>
<evidence type="ECO:0000256" key="5">
    <source>
        <dbReference type="ARBA" id="ARBA00022722"/>
    </source>
</evidence>
<comment type="catalytic activity">
    <reaction evidence="1 9">
        <text>Endonucleolytic cleavage to 5'-phosphomonoester.</text>
        <dbReference type="EC" id="3.1.26.3"/>
    </reaction>
</comment>
<evidence type="ECO:0000256" key="6">
    <source>
        <dbReference type="ARBA" id="ARBA00022759"/>
    </source>
</evidence>
<feature type="binding site" evidence="9">
    <location>
        <position position="132"/>
    </location>
    <ligand>
        <name>Mg(2+)</name>
        <dbReference type="ChEBI" id="CHEBI:18420"/>
    </ligand>
</feature>
<dbReference type="Proteomes" id="UP000179812">
    <property type="component" value="Unassembled WGS sequence"/>
</dbReference>
<dbReference type="InterPro" id="IPR036389">
    <property type="entry name" value="RNase_III_sf"/>
</dbReference>
<dbReference type="AlphaFoldDB" id="A0A1F7SV18"/>
<dbReference type="NCBIfam" id="TIGR02191">
    <property type="entry name" value="RNaseIII"/>
    <property type="match status" value="1"/>
</dbReference>
<dbReference type="GO" id="GO:0046872">
    <property type="term" value="F:metal ion binding"/>
    <property type="evidence" value="ECO:0007669"/>
    <property type="project" value="UniProtKB-KW"/>
</dbReference>
<dbReference type="PROSITE" id="PS50142">
    <property type="entry name" value="RNASE_3_2"/>
    <property type="match status" value="1"/>
</dbReference>
<dbReference type="SUPFAM" id="SSF69065">
    <property type="entry name" value="RNase III domain-like"/>
    <property type="match status" value="1"/>
</dbReference>
<dbReference type="InterPro" id="IPR014720">
    <property type="entry name" value="dsRBD_dom"/>
</dbReference>
<dbReference type="SMART" id="SM00358">
    <property type="entry name" value="DSRM"/>
    <property type="match status" value="1"/>
</dbReference>
<dbReference type="GO" id="GO:0005737">
    <property type="term" value="C:cytoplasm"/>
    <property type="evidence" value="ECO:0007669"/>
    <property type="project" value="UniProtKB-SubCell"/>
</dbReference>
<keyword evidence="9" id="KW-0479">Metal-binding</keyword>
<evidence type="ECO:0000256" key="3">
    <source>
        <dbReference type="ARBA" id="ARBA00022552"/>
    </source>
</evidence>
<dbReference type="SMART" id="SM00535">
    <property type="entry name" value="RIBOc"/>
    <property type="match status" value="1"/>
</dbReference>
<dbReference type="GO" id="GO:0008033">
    <property type="term" value="P:tRNA processing"/>
    <property type="evidence" value="ECO:0007669"/>
    <property type="project" value="UniProtKB-KW"/>
</dbReference>
<dbReference type="CDD" id="cd10845">
    <property type="entry name" value="DSRM_RNAse_III_family"/>
    <property type="match status" value="1"/>
</dbReference>
<proteinExistence type="inferred from homology"/>
<comment type="caution">
    <text evidence="12">The sequence shown here is derived from an EMBL/GenBank/DDBJ whole genome shotgun (WGS) entry which is preliminary data.</text>
</comment>
<dbReference type="InterPro" id="IPR011907">
    <property type="entry name" value="RNase_III"/>
</dbReference>
<evidence type="ECO:0000256" key="7">
    <source>
        <dbReference type="ARBA" id="ARBA00022801"/>
    </source>
</evidence>
<dbReference type="PROSITE" id="PS50137">
    <property type="entry name" value="DS_RBD"/>
    <property type="match status" value="1"/>
</dbReference>
<dbReference type="Gene3D" id="3.30.160.20">
    <property type="match status" value="1"/>
</dbReference>
<dbReference type="InterPro" id="IPR000999">
    <property type="entry name" value="RNase_III_dom"/>
</dbReference>
<dbReference type="GO" id="GO:0010468">
    <property type="term" value="P:regulation of gene expression"/>
    <property type="evidence" value="ECO:0007669"/>
    <property type="project" value="TreeGrafter"/>
</dbReference>
<evidence type="ECO:0000259" key="11">
    <source>
        <dbReference type="PROSITE" id="PS50142"/>
    </source>
</evidence>
<feature type="active site" evidence="9">
    <location>
        <position position="135"/>
    </location>
</feature>
<keyword evidence="4 9" id="KW-0507">mRNA processing</keyword>
<evidence type="ECO:0000256" key="4">
    <source>
        <dbReference type="ARBA" id="ARBA00022664"/>
    </source>
</evidence>
<sequence>MTNPKQILPLKTENLKLPKLEKLLHIKFLDIQKLNQSLIHRSYLNENKNLKLNSNERYEFLGDAVLELWASNYLFTRFPEFDEGNLTNLRALLVCTTCLAQIAKDFGLGDYIYLSKGEINNNGRLNQSILADSFESVVGAIYLDQGWPMVDKFLSHFLISKVDSLAKQQVFKDDKSLFQEIAQAKKGITPHYVTLTESGPDHKKIFQVAVYLDSQLIAKGKGLSKQSAQEDASRKATKILTNQL</sequence>
<keyword evidence="5 9" id="KW-0540">Nuclease</keyword>
<dbReference type="PANTHER" id="PTHR11207">
    <property type="entry name" value="RIBONUCLEASE III"/>
    <property type="match status" value="1"/>
</dbReference>
<keyword evidence="9" id="KW-0819">tRNA processing</keyword>
<protein>
    <recommendedName>
        <fullName evidence="9">Ribonuclease 3</fullName>
        <ecNumber evidence="9">3.1.26.3</ecNumber>
    </recommendedName>
    <alternativeName>
        <fullName evidence="9">Ribonuclease III</fullName>
        <shortName evidence="9">RNase III</shortName>
    </alternativeName>
</protein>
<feature type="binding site" evidence="9">
    <location>
        <position position="135"/>
    </location>
    <ligand>
        <name>Mg(2+)</name>
        <dbReference type="ChEBI" id="CHEBI:18420"/>
    </ligand>
</feature>
<keyword evidence="9" id="KW-0460">Magnesium</keyword>
<dbReference type="Pfam" id="PF00035">
    <property type="entry name" value="dsrm"/>
    <property type="match status" value="1"/>
</dbReference>
<dbReference type="HAMAP" id="MF_00104">
    <property type="entry name" value="RNase_III"/>
    <property type="match status" value="1"/>
</dbReference>
<name>A0A1F7SV18_9BACT</name>
<comment type="subunit">
    <text evidence="9">Homodimer.</text>
</comment>
<keyword evidence="3 9" id="KW-0698">rRNA processing</keyword>
<dbReference type="FunFam" id="1.10.1520.10:FF:000001">
    <property type="entry name" value="Ribonuclease 3"/>
    <property type="match status" value="1"/>
</dbReference>
<keyword evidence="7 9" id="KW-0378">Hydrolase</keyword>
<comment type="subcellular location">
    <subcellularLocation>
        <location evidence="9">Cytoplasm</location>
    </subcellularLocation>
</comment>
<feature type="active site" evidence="9">
    <location>
        <position position="63"/>
    </location>
</feature>
<gene>
    <name evidence="9" type="primary">rnc</name>
    <name evidence="12" type="ORF">A2367_00345</name>
</gene>
<evidence type="ECO:0000313" key="13">
    <source>
        <dbReference type="Proteomes" id="UP000179812"/>
    </source>
</evidence>
<keyword evidence="8 9" id="KW-0694">RNA-binding</keyword>
<dbReference type="CDD" id="cd00593">
    <property type="entry name" value="RIBOc"/>
    <property type="match status" value="1"/>
</dbReference>
<keyword evidence="9" id="KW-0699">rRNA-binding</keyword>
<keyword evidence="9" id="KW-0963">Cytoplasm</keyword>
<feature type="binding site" evidence="9">
    <location>
        <position position="59"/>
    </location>
    <ligand>
        <name>Mg(2+)</name>
        <dbReference type="ChEBI" id="CHEBI:18420"/>
    </ligand>
</feature>
<dbReference type="PANTHER" id="PTHR11207:SF0">
    <property type="entry name" value="RIBONUCLEASE 3"/>
    <property type="match status" value="1"/>
</dbReference>
<dbReference type="Pfam" id="PF14622">
    <property type="entry name" value="Ribonucleas_3_3"/>
    <property type="match status" value="1"/>
</dbReference>
<feature type="domain" description="DRBM" evidence="10">
    <location>
        <begin position="173"/>
        <end position="242"/>
    </location>
</feature>
<dbReference type="SUPFAM" id="SSF54768">
    <property type="entry name" value="dsRNA-binding domain-like"/>
    <property type="match status" value="1"/>
</dbReference>
<comment type="cofactor">
    <cofactor evidence="9">
        <name>Mg(2+)</name>
        <dbReference type="ChEBI" id="CHEBI:18420"/>
    </cofactor>
</comment>
<accession>A0A1F7SV18</accession>
<dbReference type="EC" id="3.1.26.3" evidence="9"/>
<evidence type="ECO:0000259" key="10">
    <source>
        <dbReference type="PROSITE" id="PS50137"/>
    </source>
</evidence>
<comment type="function">
    <text evidence="9">Digests double-stranded RNA. Involved in the processing of primary rRNA transcript to yield the immediate precursors to the large and small rRNAs (23S and 16S). Processes some mRNAs, and tRNAs when they are encoded in the rRNA operon. Processes pre-crRNA and tracrRNA of type II CRISPR loci if present in the organism.</text>
</comment>
<dbReference type="Gene3D" id="1.10.1520.10">
    <property type="entry name" value="Ribonuclease III domain"/>
    <property type="match status" value="1"/>
</dbReference>
<dbReference type="GO" id="GO:0006397">
    <property type="term" value="P:mRNA processing"/>
    <property type="evidence" value="ECO:0007669"/>
    <property type="project" value="UniProtKB-UniRule"/>
</dbReference>
<evidence type="ECO:0000313" key="12">
    <source>
        <dbReference type="EMBL" id="OGL57646.1"/>
    </source>
</evidence>
<feature type="domain" description="RNase III" evidence="11">
    <location>
        <begin position="17"/>
        <end position="146"/>
    </location>
</feature>
<dbReference type="GO" id="GO:0019843">
    <property type="term" value="F:rRNA binding"/>
    <property type="evidence" value="ECO:0007669"/>
    <property type="project" value="UniProtKB-KW"/>
</dbReference>
<evidence type="ECO:0000256" key="9">
    <source>
        <dbReference type="HAMAP-Rule" id="MF_00104"/>
    </source>
</evidence>